<keyword evidence="1" id="KW-1133">Transmembrane helix</keyword>
<dbReference type="Pfam" id="PF09933">
    <property type="entry name" value="DUF2165"/>
    <property type="match status" value="1"/>
</dbReference>
<dbReference type="Proteomes" id="UP001157034">
    <property type="component" value="Unassembled WGS sequence"/>
</dbReference>
<feature type="transmembrane region" description="Helical" evidence="1">
    <location>
        <begin position="92"/>
        <end position="120"/>
    </location>
</feature>
<comment type="caution">
    <text evidence="2">The sequence shown here is derived from an EMBL/GenBank/DDBJ whole genome shotgun (WGS) entry which is preliminary data.</text>
</comment>
<dbReference type="InterPro" id="IPR018681">
    <property type="entry name" value="DUF2165_transmembrane"/>
</dbReference>
<evidence type="ECO:0000313" key="2">
    <source>
        <dbReference type="EMBL" id="GMA95232.1"/>
    </source>
</evidence>
<dbReference type="EMBL" id="BSVB01000001">
    <property type="protein sequence ID" value="GMA95232.1"/>
    <property type="molecule type" value="Genomic_DNA"/>
</dbReference>
<keyword evidence="3" id="KW-1185">Reference proteome</keyword>
<keyword evidence="1" id="KW-0472">Membrane</keyword>
<accession>A0ABQ6K3N8</accession>
<organism evidence="2 3">
    <name type="scientific">Pseudolysinimonas kribbensis</name>
    <dbReference type="NCBI Taxonomy" id="433641"/>
    <lineage>
        <taxon>Bacteria</taxon>
        <taxon>Bacillati</taxon>
        <taxon>Actinomycetota</taxon>
        <taxon>Actinomycetes</taxon>
        <taxon>Micrococcales</taxon>
        <taxon>Microbacteriaceae</taxon>
        <taxon>Pseudolysinimonas</taxon>
    </lineage>
</organism>
<protein>
    <submittedName>
        <fullName evidence="2">Membrane protein</fullName>
    </submittedName>
</protein>
<dbReference type="RefSeq" id="WP_284254027.1">
    <property type="nucleotide sequence ID" value="NZ_BAAAQO010000002.1"/>
</dbReference>
<gene>
    <name evidence="2" type="ORF">GCM10025881_20560</name>
</gene>
<feature type="transmembrane region" description="Helical" evidence="1">
    <location>
        <begin position="23"/>
        <end position="43"/>
    </location>
</feature>
<reference evidence="3" key="1">
    <citation type="journal article" date="2019" name="Int. J. Syst. Evol. Microbiol.">
        <title>The Global Catalogue of Microorganisms (GCM) 10K type strain sequencing project: providing services to taxonomists for standard genome sequencing and annotation.</title>
        <authorList>
            <consortium name="The Broad Institute Genomics Platform"/>
            <consortium name="The Broad Institute Genome Sequencing Center for Infectious Disease"/>
            <person name="Wu L."/>
            <person name="Ma J."/>
        </authorList>
    </citation>
    <scope>NUCLEOTIDE SEQUENCE [LARGE SCALE GENOMIC DNA]</scope>
    <source>
        <strain evidence="3">NBRC 108894</strain>
    </source>
</reference>
<name>A0ABQ6K3N8_9MICO</name>
<feature type="transmembrane region" description="Helical" evidence="1">
    <location>
        <begin position="132"/>
        <end position="155"/>
    </location>
</feature>
<proteinExistence type="predicted"/>
<evidence type="ECO:0000313" key="3">
    <source>
        <dbReference type="Proteomes" id="UP001157034"/>
    </source>
</evidence>
<sequence length="198" mass="21257">MDDAALPVPEPHARRWWQVIGSLPMAVTLLVAVNAADILLVALGNITDYGTNFAFVQHVLSMDTTNLGGRPGVGLDPDIMWRAITDPAAWNVAYVAIIVWESAAALVLILATVLLIAGMVRGEFRTARSVSSIGLLMLVALFFGGFIAVGGEWFGMWRSTQWNGLDAAFRTGMLAAVTLILIHVPVAGWSRRSGTVRA</sequence>
<evidence type="ECO:0000256" key="1">
    <source>
        <dbReference type="SAM" id="Phobius"/>
    </source>
</evidence>
<feature type="transmembrane region" description="Helical" evidence="1">
    <location>
        <begin position="167"/>
        <end position="189"/>
    </location>
</feature>
<keyword evidence="1" id="KW-0812">Transmembrane</keyword>